<evidence type="ECO:0000256" key="6">
    <source>
        <dbReference type="ARBA" id="ARBA00023012"/>
    </source>
</evidence>
<feature type="modified residue" description="Phosphohistidine" evidence="7">
    <location>
        <position position="47"/>
    </location>
</feature>
<dbReference type="GO" id="GO:0000160">
    <property type="term" value="P:phosphorelay signal transduction system"/>
    <property type="evidence" value="ECO:0007669"/>
    <property type="project" value="UniProtKB-KW"/>
</dbReference>
<dbReference type="SUPFAM" id="SSF52172">
    <property type="entry name" value="CheY-like"/>
    <property type="match status" value="1"/>
</dbReference>
<dbReference type="Pfam" id="PF02518">
    <property type="entry name" value="HATPase_c"/>
    <property type="match status" value="1"/>
</dbReference>
<dbReference type="SUPFAM" id="SSF47226">
    <property type="entry name" value="Histidine-containing phosphotransfer domain, HPT domain"/>
    <property type="match status" value="1"/>
</dbReference>
<dbReference type="EMBL" id="CP001291">
    <property type="protein sequence ID" value="ACK72964.1"/>
    <property type="molecule type" value="Genomic_DNA"/>
</dbReference>
<dbReference type="PROSITE" id="PS50110">
    <property type="entry name" value="RESPONSE_REGULATORY"/>
    <property type="match status" value="1"/>
</dbReference>
<dbReference type="eggNOG" id="COG0745">
    <property type="taxonomic scope" value="Bacteria"/>
</dbReference>
<dbReference type="EC" id="2.7.13.3" evidence="2"/>
<sequence>MDIGQEVRLNFIEEADNCLDRLESVLLQLSTTVVEKEQFDLALRAAHSVKGGAAMMGFNTLSQITHRLEDFLKILRVRYQGFLIETEIESLLLQGLDCLRQICDFHRQEQDREPSWVIDYSDTIFDRLSQFLGELQPADEDVLMFQEENVNPALLLFEQGVSTLLEQLESQLNVLPDAELHQKFIQGSEQLTEFALMADIPTFINLCQSIQYELLNTPSENILPLADRALKLWQRSHALITLGRWENIPQQIDLPSEFSESENKDNQSWEFGSIDVLETHEELATDESENTSFSDFALSAFGEEELTEWQEILTLETEKILTDLDSKTADLPVIATQTLTKQTDRMFRLSVEQMNQFNRLFEDLILERNGINLRLEQLKTFVSLMWERMNRLEMSNQLLRRWYDGASLAGIVPSTVPASSSSSTENFQGSALSKSTNVLKQQFDVLEMAQYTDLHLISQDQIETIVQLREVATDIDLSLQDINQTVREFNQTTQSLYNNLLRSQMRPFGDSIKHFPRVMRDLSLQFGKSVNLKIEGENTLIDKSILEVLSDPLNHLLRNAFDHGIEETYTRLAMGKPPQGTITLKAFHRGNQTIITIQDDGQGINLSKIRSRLIEQGFSETEVQRMEDSELLNQIFEPGFTTTEQVTELSGRGVGMDVVQTKLKEIRGQIQVDSQAGLGTTFTLVVPFTLSVLRVMVVESNSLVFAIAADTIKSVIQLQPEQIFQKDEQETIVWEQQSIPLIRLGEKFSFTRPCKPLMMTGTPIINQPLALIIDNGKQIQGIYLERFWAEEDVTIRSIVSPIILPPGFNQSIIWGDGRVIPLVDLLECVQSLDNYSQSSNYLSSNSLLEKDIKTVLVVDDSVNVRRYLAFTLDKAGYQVELAKDGQEAVDKLMSGISVEAVICDLEMPRLDGYGVLEILRQHSQFETLPIIMLTSRSNDKHRKLAMNLGANAYFSKPYTEQELLKTLEQLISVA</sequence>
<dbReference type="GO" id="GO:0004673">
    <property type="term" value="F:protein histidine kinase activity"/>
    <property type="evidence" value="ECO:0007669"/>
    <property type="project" value="UniProtKB-EC"/>
</dbReference>
<keyword evidence="4" id="KW-0808">Transferase</keyword>
<dbReference type="eggNOG" id="COG2198">
    <property type="taxonomic scope" value="Bacteria"/>
</dbReference>
<keyword evidence="5 12" id="KW-0418">Kinase</keyword>
<dbReference type="HOGENOM" id="CLU_000650_2_1_3"/>
<dbReference type="InterPro" id="IPR011006">
    <property type="entry name" value="CheY-like_superfamily"/>
</dbReference>
<evidence type="ECO:0000256" key="5">
    <source>
        <dbReference type="ARBA" id="ARBA00022777"/>
    </source>
</evidence>
<dbReference type="eggNOG" id="COG0643">
    <property type="taxonomic scope" value="Bacteria"/>
</dbReference>
<keyword evidence="13" id="KW-1185">Reference proteome</keyword>
<dbReference type="Pfam" id="PF00072">
    <property type="entry name" value="Response_reg"/>
    <property type="match status" value="1"/>
</dbReference>
<dbReference type="AlphaFoldDB" id="B7KBI6"/>
<keyword evidence="3 8" id="KW-0597">Phosphoprotein</keyword>
<dbReference type="SUPFAM" id="SSF55874">
    <property type="entry name" value="ATPase domain of HSP90 chaperone/DNA topoisomerase II/histidine kinase"/>
    <property type="match status" value="1"/>
</dbReference>
<dbReference type="SMART" id="SM00387">
    <property type="entry name" value="HATPase_c"/>
    <property type="match status" value="1"/>
</dbReference>
<dbReference type="PROSITE" id="PS50109">
    <property type="entry name" value="HIS_KIN"/>
    <property type="match status" value="1"/>
</dbReference>
<dbReference type="Pfam" id="PF01627">
    <property type="entry name" value="Hpt"/>
    <property type="match status" value="1"/>
</dbReference>
<dbReference type="Gene3D" id="1.20.120.160">
    <property type="entry name" value="HPT domain"/>
    <property type="match status" value="1"/>
</dbReference>
<dbReference type="PROSITE" id="PS50894">
    <property type="entry name" value="HPT"/>
    <property type="match status" value="1"/>
</dbReference>
<dbReference type="Gene3D" id="3.30.565.10">
    <property type="entry name" value="Histidine kinase-like ATPase, C-terminal domain"/>
    <property type="match status" value="1"/>
</dbReference>
<dbReference type="PANTHER" id="PTHR43395">
    <property type="entry name" value="SENSOR HISTIDINE KINASE CHEA"/>
    <property type="match status" value="1"/>
</dbReference>
<evidence type="ECO:0000259" key="10">
    <source>
        <dbReference type="PROSITE" id="PS50110"/>
    </source>
</evidence>
<dbReference type="FunFam" id="3.30.565.10:FF:000016">
    <property type="entry name" value="Chemotaxis protein CheA, putative"/>
    <property type="match status" value="1"/>
</dbReference>
<dbReference type="STRING" id="65393.PCC7424_4602"/>
<feature type="domain" description="HPt" evidence="11">
    <location>
        <begin position="1"/>
        <end position="106"/>
    </location>
</feature>
<dbReference type="RefSeq" id="WP_015956547.1">
    <property type="nucleotide sequence ID" value="NC_011729.1"/>
</dbReference>
<feature type="modified residue" description="4-aspartylphosphate" evidence="8">
    <location>
        <position position="904"/>
    </location>
</feature>
<dbReference type="InterPro" id="IPR001789">
    <property type="entry name" value="Sig_transdc_resp-reg_receiver"/>
</dbReference>
<dbReference type="InterPro" id="IPR005467">
    <property type="entry name" value="His_kinase_dom"/>
</dbReference>
<protein>
    <recommendedName>
        <fullName evidence="2">histidine kinase</fullName>
        <ecNumber evidence="2">2.7.13.3</ecNumber>
    </recommendedName>
</protein>
<dbReference type="SMART" id="SM00260">
    <property type="entry name" value="CheW"/>
    <property type="match status" value="1"/>
</dbReference>
<dbReference type="Pfam" id="PF01584">
    <property type="entry name" value="CheW"/>
    <property type="match status" value="1"/>
</dbReference>
<evidence type="ECO:0000256" key="1">
    <source>
        <dbReference type="ARBA" id="ARBA00000085"/>
    </source>
</evidence>
<dbReference type="Proteomes" id="UP000002384">
    <property type="component" value="Chromosome"/>
</dbReference>
<feature type="domain" description="Histidine kinase" evidence="9">
    <location>
        <begin position="456"/>
        <end position="690"/>
    </location>
</feature>
<evidence type="ECO:0000259" key="11">
    <source>
        <dbReference type="PROSITE" id="PS50894"/>
    </source>
</evidence>
<dbReference type="InterPro" id="IPR008207">
    <property type="entry name" value="Sig_transdc_His_kin_Hpt_dom"/>
</dbReference>
<evidence type="ECO:0000256" key="7">
    <source>
        <dbReference type="PROSITE-ProRule" id="PRU00110"/>
    </source>
</evidence>
<dbReference type="InterPro" id="IPR003594">
    <property type="entry name" value="HATPase_dom"/>
</dbReference>
<proteinExistence type="predicted"/>
<dbReference type="InterPro" id="IPR004358">
    <property type="entry name" value="Sig_transdc_His_kin-like_C"/>
</dbReference>
<evidence type="ECO:0000256" key="2">
    <source>
        <dbReference type="ARBA" id="ARBA00012438"/>
    </source>
</evidence>
<dbReference type="CDD" id="cd16916">
    <property type="entry name" value="HATPase_CheA-like"/>
    <property type="match status" value="1"/>
</dbReference>
<evidence type="ECO:0000313" key="12">
    <source>
        <dbReference type="EMBL" id="ACK72964.1"/>
    </source>
</evidence>
<evidence type="ECO:0000313" key="13">
    <source>
        <dbReference type="Proteomes" id="UP000002384"/>
    </source>
</evidence>
<dbReference type="InterPro" id="IPR036641">
    <property type="entry name" value="HPT_dom_sf"/>
</dbReference>
<evidence type="ECO:0000256" key="8">
    <source>
        <dbReference type="PROSITE-ProRule" id="PRU00169"/>
    </source>
</evidence>
<keyword evidence="6" id="KW-0902">Two-component regulatory system</keyword>
<accession>B7KBI6</accession>
<dbReference type="InterPro" id="IPR036061">
    <property type="entry name" value="CheW-like_dom_sf"/>
</dbReference>
<name>B7KBI6_GLOC7</name>
<evidence type="ECO:0000259" key="9">
    <source>
        <dbReference type="PROSITE" id="PS50109"/>
    </source>
</evidence>
<evidence type="ECO:0000256" key="3">
    <source>
        <dbReference type="ARBA" id="ARBA00022553"/>
    </source>
</evidence>
<feature type="domain" description="Response regulatory" evidence="10">
    <location>
        <begin position="854"/>
        <end position="971"/>
    </location>
</feature>
<dbReference type="CDD" id="cd00088">
    <property type="entry name" value="HPT"/>
    <property type="match status" value="1"/>
</dbReference>
<dbReference type="Gene3D" id="3.40.50.2300">
    <property type="match status" value="1"/>
</dbReference>
<evidence type="ECO:0000256" key="4">
    <source>
        <dbReference type="ARBA" id="ARBA00022679"/>
    </source>
</evidence>
<dbReference type="PANTHER" id="PTHR43395:SF1">
    <property type="entry name" value="CHEMOTAXIS PROTEIN CHEA"/>
    <property type="match status" value="1"/>
</dbReference>
<gene>
    <name evidence="12" type="ordered locus">PCC7424_4602</name>
</gene>
<dbReference type="InterPro" id="IPR002545">
    <property type="entry name" value="CheW-lke_dom"/>
</dbReference>
<dbReference type="SMART" id="SM00448">
    <property type="entry name" value="REC"/>
    <property type="match status" value="1"/>
</dbReference>
<organism evidence="12 13">
    <name type="scientific">Gloeothece citriformis (strain PCC 7424)</name>
    <name type="common">Cyanothece sp. (strain PCC 7424)</name>
    <dbReference type="NCBI Taxonomy" id="65393"/>
    <lineage>
        <taxon>Bacteria</taxon>
        <taxon>Bacillati</taxon>
        <taxon>Cyanobacteriota</taxon>
        <taxon>Cyanophyceae</taxon>
        <taxon>Oscillatoriophycideae</taxon>
        <taxon>Chroococcales</taxon>
        <taxon>Aphanothecaceae</taxon>
        <taxon>Gloeothece</taxon>
        <taxon>Gloeothece citriformis</taxon>
    </lineage>
</organism>
<dbReference type="SUPFAM" id="SSF50341">
    <property type="entry name" value="CheW-like"/>
    <property type="match status" value="1"/>
</dbReference>
<dbReference type="KEGG" id="cyc:PCC7424_4602"/>
<dbReference type="OrthoDB" id="291966at2"/>
<comment type="catalytic activity">
    <reaction evidence="1">
        <text>ATP + protein L-histidine = ADP + protein N-phospho-L-histidine.</text>
        <dbReference type="EC" id="2.7.13.3"/>
    </reaction>
</comment>
<dbReference type="GO" id="GO:0006935">
    <property type="term" value="P:chemotaxis"/>
    <property type="evidence" value="ECO:0007669"/>
    <property type="project" value="InterPro"/>
</dbReference>
<dbReference type="PRINTS" id="PR00344">
    <property type="entry name" value="BCTRLSENSOR"/>
</dbReference>
<dbReference type="SMART" id="SM00073">
    <property type="entry name" value="HPT"/>
    <property type="match status" value="1"/>
</dbReference>
<dbReference type="InterPro" id="IPR051315">
    <property type="entry name" value="Bact_Chemotaxis_CheA"/>
</dbReference>
<reference evidence="13" key="1">
    <citation type="journal article" date="2011" name="MBio">
        <title>Novel metabolic attributes of the genus Cyanothece, comprising a group of unicellular nitrogen-fixing Cyanobacteria.</title>
        <authorList>
            <person name="Bandyopadhyay A."/>
            <person name="Elvitigala T."/>
            <person name="Welsh E."/>
            <person name="Stockel J."/>
            <person name="Liberton M."/>
            <person name="Min H."/>
            <person name="Sherman L.A."/>
            <person name="Pakrasi H.B."/>
        </authorList>
    </citation>
    <scope>NUCLEOTIDE SEQUENCE [LARGE SCALE GENOMIC DNA]</scope>
    <source>
        <strain evidence="13">PCC 7424</strain>
    </source>
</reference>
<dbReference type="InterPro" id="IPR036890">
    <property type="entry name" value="HATPase_C_sf"/>
</dbReference>